<name>A0A7J6IM40_COLFN</name>
<dbReference type="Pfam" id="PF20253">
    <property type="entry name" value="DUF6604"/>
    <property type="match status" value="1"/>
</dbReference>
<comment type="caution">
    <text evidence="3">The sequence shown here is derived from an EMBL/GenBank/DDBJ whole genome shotgun (WGS) entry which is preliminary data.</text>
</comment>
<dbReference type="InParanoid" id="A0A7J6IM40"/>
<evidence type="ECO:0000313" key="4">
    <source>
        <dbReference type="Proteomes" id="UP000011096"/>
    </source>
</evidence>
<sequence>MAPGLESSVAELYRDYKSSTNFAIQWHYCQVKAEDPSTEKFTSINHILAAAKVVKKAQSVVPKSVLASLHTAIAKRKQVYDIYEKNGAGCYGHAAFAQRLESTLSILSSLTTASATSSSSRIDESQKSATAPNAFAPLAATVEDVVDDDEIDVVDHTCASDTHGEAPSSAHTTPDPDEDDFILEDDAIRQFHESINFLLELSKVYSQLEGY</sequence>
<organism evidence="3 4">
    <name type="scientific">Colletotrichum fructicola (strain Nara gc5)</name>
    <name type="common">Anthracnose fungus</name>
    <name type="synonym">Colletotrichum gloeosporioides (strain Nara gc5)</name>
    <dbReference type="NCBI Taxonomy" id="1213859"/>
    <lineage>
        <taxon>Eukaryota</taxon>
        <taxon>Fungi</taxon>
        <taxon>Dikarya</taxon>
        <taxon>Ascomycota</taxon>
        <taxon>Pezizomycotina</taxon>
        <taxon>Sordariomycetes</taxon>
        <taxon>Hypocreomycetidae</taxon>
        <taxon>Glomerellales</taxon>
        <taxon>Glomerellaceae</taxon>
        <taxon>Colletotrichum</taxon>
        <taxon>Colletotrichum gloeosporioides species complex</taxon>
    </lineage>
</organism>
<reference evidence="3 4" key="2">
    <citation type="submission" date="2020-04" db="EMBL/GenBank/DDBJ databases">
        <title>Genome sequencing and assembly of multiple isolates from the Colletotrichum gloeosporioides species complex.</title>
        <authorList>
            <person name="Gan P."/>
            <person name="Shirasu K."/>
        </authorList>
    </citation>
    <scope>NUCLEOTIDE SEQUENCE [LARGE SCALE GENOMIC DNA]</scope>
    <source>
        <strain evidence="3 4">Nara gc5</strain>
    </source>
</reference>
<dbReference type="EMBL" id="ANPB02000008">
    <property type="protein sequence ID" value="KAF4477335.1"/>
    <property type="molecule type" value="Genomic_DNA"/>
</dbReference>
<evidence type="ECO:0000313" key="3">
    <source>
        <dbReference type="EMBL" id="KAF4477335.1"/>
    </source>
</evidence>
<dbReference type="InterPro" id="IPR046539">
    <property type="entry name" value="DUF6604"/>
</dbReference>
<feature type="region of interest" description="Disordered" evidence="1">
    <location>
        <begin position="159"/>
        <end position="179"/>
    </location>
</feature>
<protein>
    <recommendedName>
        <fullName evidence="2">DUF6604 domain-containing protein</fullName>
    </recommendedName>
</protein>
<evidence type="ECO:0000259" key="2">
    <source>
        <dbReference type="Pfam" id="PF20253"/>
    </source>
</evidence>
<accession>A0A7J6IM40</accession>
<proteinExistence type="predicted"/>
<evidence type="ECO:0000256" key="1">
    <source>
        <dbReference type="SAM" id="MobiDB-lite"/>
    </source>
</evidence>
<dbReference type="Proteomes" id="UP000011096">
    <property type="component" value="Unassembled WGS sequence"/>
</dbReference>
<keyword evidence="4" id="KW-1185">Reference proteome</keyword>
<dbReference type="AlphaFoldDB" id="A0A7J6IM40"/>
<gene>
    <name evidence="3" type="ORF">CGGC5_v013323</name>
</gene>
<dbReference type="RefSeq" id="XP_031881447.1">
    <property type="nucleotide sequence ID" value="XM_032021720.1"/>
</dbReference>
<feature type="domain" description="DUF6604" evidence="2">
    <location>
        <begin position="31"/>
        <end position="175"/>
    </location>
</feature>
<dbReference type="GeneID" id="43605922"/>
<reference evidence="3 4" key="1">
    <citation type="submission" date="2012-08" db="EMBL/GenBank/DDBJ databases">
        <authorList>
            <person name="Gan P.H.P."/>
            <person name="Ikeda K."/>
            <person name="Irieda H."/>
            <person name="Narusaka M."/>
            <person name="O'Connell R.J."/>
            <person name="Narusaka Y."/>
            <person name="Takano Y."/>
            <person name="Kubo Y."/>
            <person name="Shirasu K."/>
        </authorList>
    </citation>
    <scope>NUCLEOTIDE SEQUENCE [LARGE SCALE GENOMIC DNA]</scope>
    <source>
        <strain evidence="3 4">Nara gc5</strain>
    </source>
</reference>